<protein>
    <submittedName>
        <fullName evidence="2">Uncharacterized protein</fullName>
    </submittedName>
</protein>
<keyword evidence="1" id="KW-1133">Transmembrane helix</keyword>
<keyword evidence="1" id="KW-0472">Membrane</keyword>
<evidence type="ECO:0000313" key="2">
    <source>
        <dbReference type="EMBL" id="KAF0768928.1"/>
    </source>
</evidence>
<keyword evidence="3" id="KW-1185">Reference proteome</keyword>
<feature type="transmembrane region" description="Helical" evidence="1">
    <location>
        <begin position="58"/>
        <end position="77"/>
    </location>
</feature>
<dbReference type="OrthoDB" id="10495582at2759"/>
<accession>A0A6G0ZDY1</accession>
<dbReference type="Proteomes" id="UP000478052">
    <property type="component" value="Unassembled WGS sequence"/>
</dbReference>
<evidence type="ECO:0000256" key="1">
    <source>
        <dbReference type="SAM" id="Phobius"/>
    </source>
</evidence>
<name>A0A6G0ZDY1_APHCR</name>
<comment type="caution">
    <text evidence="2">The sequence shown here is derived from an EMBL/GenBank/DDBJ whole genome shotgun (WGS) entry which is preliminary data.</text>
</comment>
<keyword evidence="1" id="KW-0812">Transmembrane</keyword>
<proteinExistence type="predicted"/>
<evidence type="ECO:0000313" key="3">
    <source>
        <dbReference type="Proteomes" id="UP000478052"/>
    </source>
</evidence>
<dbReference type="AlphaFoldDB" id="A0A6G0ZDY1"/>
<sequence length="83" mass="9574">MYILNTDKEPDPPIQLRETKKSLEILRIFFLQRGNEGSLINDLDACSDKIRQQSIIKYLCYVLIIIKIFACHGFAISDPNHPP</sequence>
<gene>
    <name evidence="2" type="ORF">FWK35_00004648</name>
</gene>
<reference evidence="2 3" key="1">
    <citation type="submission" date="2019-08" db="EMBL/GenBank/DDBJ databases">
        <title>Whole genome of Aphis craccivora.</title>
        <authorList>
            <person name="Voronova N.V."/>
            <person name="Shulinski R.S."/>
            <person name="Bandarenka Y.V."/>
            <person name="Zhorov D.G."/>
            <person name="Warner D."/>
        </authorList>
    </citation>
    <scope>NUCLEOTIDE SEQUENCE [LARGE SCALE GENOMIC DNA]</scope>
    <source>
        <strain evidence="2">180601</strain>
        <tissue evidence="2">Whole Body</tissue>
    </source>
</reference>
<organism evidence="2 3">
    <name type="scientific">Aphis craccivora</name>
    <name type="common">Cowpea aphid</name>
    <dbReference type="NCBI Taxonomy" id="307492"/>
    <lineage>
        <taxon>Eukaryota</taxon>
        <taxon>Metazoa</taxon>
        <taxon>Ecdysozoa</taxon>
        <taxon>Arthropoda</taxon>
        <taxon>Hexapoda</taxon>
        <taxon>Insecta</taxon>
        <taxon>Pterygota</taxon>
        <taxon>Neoptera</taxon>
        <taxon>Paraneoptera</taxon>
        <taxon>Hemiptera</taxon>
        <taxon>Sternorrhyncha</taxon>
        <taxon>Aphidomorpha</taxon>
        <taxon>Aphidoidea</taxon>
        <taxon>Aphididae</taxon>
        <taxon>Aphidini</taxon>
        <taxon>Aphis</taxon>
        <taxon>Aphis</taxon>
    </lineage>
</organism>
<dbReference type="EMBL" id="VUJU01000673">
    <property type="protein sequence ID" value="KAF0768928.1"/>
    <property type="molecule type" value="Genomic_DNA"/>
</dbReference>